<protein>
    <submittedName>
        <fullName evidence="1">Uncharacterized protein</fullName>
    </submittedName>
</protein>
<dbReference type="AlphaFoldDB" id="M3K2M8"/>
<dbReference type="OrthoDB" id="1728874at2759"/>
<accession>M3K2M8</accession>
<dbReference type="SUPFAM" id="SSF52047">
    <property type="entry name" value="RNI-like"/>
    <property type="match status" value="1"/>
</dbReference>
<keyword evidence="2" id="KW-1185">Reference proteome</keyword>
<organism evidence="1 2">
    <name type="scientific">Candida maltosa (strain Xu316)</name>
    <name type="common">Yeast</name>
    <dbReference type="NCBI Taxonomy" id="1245528"/>
    <lineage>
        <taxon>Eukaryota</taxon>
        <taxon>Fungi</taxon>
        <taxon>Dikarya</taxon>
        <taxon>Ascomycota</taxon>
        <taxon>Saccharomycotina</taxon>
        <taxon>Pichiomycetes</taxon>
        <taxon>Debaryomycetaceae</taxon>
        <taxon>Candida/Lodderomyces clade</taxon>
        <taxon>Candida</taxon>
    </lineage>
</organism>
<dbReference type="EMBL" id="AOGT01000622">
    <property type="protein sequence ID" value="EMG49530.1"/>
    <property type="molecule type" value="Genomic_DNA"/>
</dbReference>
<dbReference type="Gene3D" id="3.80.10.10">
    <property type="entry name" value="Ribonuclease Inhibitor"/>
    <property type="match status" value="1"/>
</dbReference>
<evidence type="ECO:0000313" key="1">
    <source>
        <dbReference type="EMBL" id="EMG49530.1"/>
    </source>
</evidence>
<gene>
    <name evidence="1" type="ORF">G210_5675</name>
</gene>
<feature type="non-terminal residue" evidence="1">
    <location>
        <position position="1"/>
    </location>
</feature>
<name>M3K2M8_CANMX</name>
<evidence type="ECO:0000313" key="2">
    <source>
        <dbReference type="Proteomes" id="UP000011777"/>
    </source>
</evidence>
<dbReference type="Proteomes" id="UP000011777">
    <property type="component" value="Unassembled WGS sequence"/>
</dbReference>
<dbReference type="InterPro" id="IPR032675">
    <property type="entry name" value="LRR_dom_sf"/>
</dbReference>
<dbReference type="HOGENOM" id="CLU_1598417_0_0_1"/>
<feature type="non-terminal residue" evidence="1">
    <location>
        <position position="167"/>
    </location>
</feature>
<sequence>PVDGSLLDHKISHALIASLPLNIESVYDYRIDQNELILPESVKELSAMSSIEHFDTSNFKHFPHLTSLTLSGVVFKENDFENLPNGLRNLTLVRSLVIDTTGVVLNAPEWLTSLNISPFKHVLTDSEDSEDCHDFTFDITQLSNLKSIKISGVGLTSLENLQMPKSV</sequence>
<comment type="caution">
    <text evidence="1">The sequence shown here is derived from an EMBL/GenBank/DDBJ whole genome shotgun (WGS) entry which is preliminary data.</text>
</comment>
<reference evidence="1 2" key="1">
    <citation type="submission" date="2013-02" db="EMBL/GenBank/DDBJ databases">
        <title>Genome sequence of Candida maltosa Xu316, a potential industrial strain for xylitol and ethanol production.</title>
        <authorList>
            <person name="Yu J."/>
            <person name="Wang Q."/>
            <person name="Geng X."/>
            <person name="Bao W."/>
            <person name="He P."/>
            <person name="Cai J."/>
        </authorList>
    </citation>
    <scope>NUCLEOTIDE SEQUENCE [LARGE SCALE GENOMIC DNA]</scope>
    <source>
        <strain evidence="2">Xu316</strain>
    </source>
</reference>
<proteinExistence type="predicted"/>